<dbReference type="OrthoDB" id="1580043at2759"/>
<dbReference type="Proteomes" id="UP001107558">
    <property type="component" value="Chromosome 3"/>
</dbReference>
<dbReference type="AlphaFoldDB" id="A0A9J6BLT9"/>
<keyword evidence="11" id="KW-1185">Reference proteome</keyword>
<protein>
    <recommendedName>
        <fullName evidence="8">Aquaporin</fullName>
    </recommendedName>
</protein>
<evidence type="ECO:0000313" key="11">
    <source>
        <dbReference type="Proteomes" id="UP001107558"/>
    </source>
</evidence>
<feature type="signal peptide" evidence="9">
    <location>
        <begin position="1"/>
        <end position="20"/>
    </location>
</feature>
<dbReference type="SUPFAM" id="SSF81338">
    <property type="entry name" value="Aquaporin-like"/>
    <property type="match status" value="1"/>
</dbReference>
<evidence type="ECO:0000256" key="7">
    <source>
        <dbReference type="ARBA" id="ARBA00023136"/>
    </source>
</evidence>
<dbReference type="InterPro" id="IPR016697">
    <property type="entry name" value="Aquaporin_11/12"/>
</dbReference>
<dbReference type="PANTHER" id="PTHR21191">
    <property type="entry name" value="AQUAPORIN"/>
    <property type="match status" value="1"/>
</dbReference>
<sequence>MSLGDLLISCFFIVLCCVLAQVARKIIDRISSIHGFVKELILEAIASAELCSTCFELIIVADNFGVSTYAIVLFLLTCWWSQVWDNASACPYTHMEEMIEGHVTPRDVALKTWAQLMGGCCVWRFVQFFWWLELAQTHTGRAFEDCSADLQVSPLAGAFIEGIATLLCRLASKTLSEKGPKYSQILDSFIGTSLVVAAFNYSGGYFNPVLSTSLKWGCAGHTEIEHVIVYWIGACSGAILSVPLFKHPTVRNLLLGTDDLKIKDE</sequence>
<keyword evidence="9" id="KW-0732">Signal</keyword>
<comment type="similarity">
    <text evidence="2">Belongs to the MIP/aquaporin (TC 1.A.8) family. AQP11/AQP12 subfamily.</text>
</comment>
<keyword evidence="6" id="KW-1133">Transmembrane helix</keyword>
<accession>A0A9J6BLT9</accession>
<dbReference type="GO" id="GO:0015267">
    <property type="term" value="F:channel activity"/>
    <property type="evidence" value="ECO:0007669"/>
    <property type="project" value="TreeGrafter"/>
</dbReference>
<dbReference type="FunFam" id="1.20.1080.10:FF:000018">
    <property type="entry name" value="Aquaporin"/>
    <property type="match status" value="1"/>
</dbReference>
<keyword evidence="5" id="KW-0677">Repeat</keyword>
<comment type="subcellular location">
    <subcellularLocation>
        <location evidence="1">Membrane</location>
        <topology evidence="1">Multi-pass membrane protein</topology>
    </subcellularLocation>
</comment>
<dbReference type="Gene3D" id="1.20.1080.10">
    <property type="entry name" value="Glycerol uptake facilitator protein"/>
    <property type="match status" value="1"/>
</dbReference>
<proteinExistence type="inferred from homology"/>
<evidence type="ECO:0000256" key="8">
    <source>
        <dbReference type="PIRNR" id="PIRNR017529"/>
    </source>
</evidence>
<keyword evidence="4" id="KW-0812">Transmembrane</keyword>
<evidence type="ECO:0000256" key="2">
    <source>
        <dbReference type="ARBA" id="ARBA00005900"/>
    </source>
</evidence>
<reference evidence="10" key="1">
    <citation type="submission" date="2021-03" db="EMBL/GenBank/DDBJ databases">
        <title>Chromosome level genome of the anhydrobiotic midge Polypedilum vanderplanki.</title>
        <authorList>
            <person name="Yoshida Y."/>
            <person name="Kikawada T."/>
            <person name="Gusev O."/>
        </authorList>
    </citation>
    <scope>NUCLEOTIDE SEQUENCE</scope>
    <source>
        <strain evidence="10">NIAS01</strain>
        <tissue evidence="10">Whole body or cell culture</tissue>
    </source>
</reference>
<evidence type="ECO:0000256" key="9">
    <source>
        <dbReference type="SAM" id="SignalP"/>
    </source>
</evidence>
<gene>
    <name evidence="10" type="ORF">PVAND_000935</name>
</gene>
<dbReference type="InterPro" id="IPR051883">
    <property type="entry name" value="AQP11/12_channel"/>
</dbReference>
<comment type="caution">
    <text evidence="10">The sequence shown here is derived from an EMBL/GenBank/DDBJ whole genome shotgun (WGS) entry which is preliminary data.</text>
</comment>
<keyword evidence="3" id="KW-0813">Transport</keyword>
<evidence type="ECO:0000256" key="3">
    <source>
        <dbReference type="ARBA" id="ARBA00022448"/>
    </source>
</evidence>
<evidence type="ECO:0000313" key="10">
    <source>
        <dbReference type="EMBL" id="KAG5670688.1"/>
    </source>
</evidence>
<dbReference type="GO" id="GO:0016020">
    <property type="term" value="C:membrane"/>
    <property type="evidence" value="ECO:0007669"/>
    <property type="project" value="UniProtKB-SubCell"/>
</dbReference>
<feature type="chain" id="PRO_5039944652" description="Aquaporin" evidence="9">
    <location>
        <begin position="21"/>
        <end position="265"/>
    </location>
</feature>
<dbReference type="EMBL" id="JADBJN010000003">
    <property type="protein sequence ID" value="KAG5670688.1"/>
    <property type="molecule type" value="Genomic_DNA"/>
</dbReference>
<dbReference type="InterPro" id="IPR023271">
    <property type="entry name" value="Aquaporin-like"/>
</dbReference>
<evidence type="ECO:0000256" key="1">
    <source>
        <dbReference type="ARBA" id="ARBA00004141"/>
    </source>
</evidence>
<organism evidence="10 11">
    <name type="scientific">Polypedilum vanderplanki</name>
    <name type="common">Sleeping chironomid midge</name>
    <dbReference type="NCBI Taxonomy" id="319348"/>
    <lineage>
        <taxon>Eukaryota</taxon>
        <taxon>Metazoa</taxon>
        <taxon>Ecdysozoa</taxon>
        <taxon>Arthropoda</taxon>
        <taxon>Hexapoda</taxon>
        <taxon>Insecta</taxon>
        <taxon>Pterygota</taxon>
        <taxon>Neoptera</taxon>
        <taxon>Endopterygota</taxon>
        <taxon>Diptera</taxon>
        <taxon>Nematocera</taxon>
        <taxon>Chironomoidea</taxon>
        <taxon>Chironomidae</taxon>
        <taxon>Chironominae</taxon>
        <taxon>Polypedilum</taxon>
        <taxon>Polypedilum</taxon>
    </lineage>
</organism>
<evidence type="ECO:0000256" key="4">
    <source>
        <dbReference type="ARBA" id="ARBA00022692"/>
    </source>
</evidence>
<name>A0A9J6BLT9_POLVA</name>
<evidence type="ECO:0000256" key="5">
    <source>
        <dbReference type="ARBA" id="ARBA00022737"/>
    </source>
</evidence>
<dbReference type="GO" id="GO:0005737">
    <property type="term" value="C:cytoplasm"/>
    <property type="evidence" value="ECO:0007669"/>
    <property type="project" value="TreeGrafter"/>
</dbReference>
<dbReference type="PANTHER" id="PTHR21191:SF16">
    <property type="entry name" value="AQUAPORIN"/>
    <property type="match status" value="1"/>
</dbReference>
<keyword evidence="7" id="KW-0472">Membrane</keyword>
<dbReference type="PIRSF" id="PIRSF017529">
    <property type="entry name" value="Aquaporin_11/12"/>
    <property type="match status" value="1"/>
</dbReference>
<evidence type="ECO:0000256" key="6">
    <source>
        <dbReference type="ARBA" id="ARBA00022989"/>
    </source>
</evidence>